<keyword evidence="2" id="KW-0677">Repeat</keyword>
<accession>A0A7W2TVU3</accession>
<dbReference type="SMART" id="SM00450">
    <property type="entry name" value="RHOD"/>
    <property type="match status" value="2"/>
</dbReference>
<dbReference type="InterPro" id="IPR036873">
    <property type="entry name" value="Rhodanese-like_dom_sf"/>
</dbReference>
<dbReference type="PROSITE" id="PS00380">
    <property type="entry name" value="RHODANESE_1"/>
    <property type="match status" value="1"/>
</dbReference>
<dbReference type="CDD" id="cd01448">
    <property type="entry name" value="TST_Repeat_1"/>
    <property type="match status" value="1"/>
</dbReference>
<reference evidence="4 5" key="1">
    <citation type="submission" date="2020-07" db="EMBL/GenBank/DDBJ databases">
        <title>Halieaceae bacterium, F7430, whole genome shotgun sequencing project.</title>
        <authorList>
            <person name="Jiang S."/>
            <person name="Liu Z.W."/>
            <person name="Du Z.J."/>
        </authorList>
    </citation>
    <scope>NUCLEOTIDE SEQUENCE [LARGE SCALE GENOMIC DNA]</scope>
    <source>
        <strain evidence="4 5">F7430</strain>
    </source>
</reference>
<dbReference type="Proteomes" id="UP000539350">
    <property type="component" value="Unassembled WGS sequence"/>
</dbReference>
<dbReference type="PANTHER" id="PTHR11364:SF27">
    <property type="entry name" value="SULFURTRANSFERASE"/>
    <property type="match status" value="1"/>
</dbReference>
<evidence type="ECO:0000256" key="2">
    <source>
        <dbReference type="ARBA" id="ARBA00022737"/>
    </source>
</evidence>
<name>A0A7W2TVU3_9GAMM</name>
<dbReference type="CDD" id="cd01449">
    <property type="entry name" value="TST_Repeat_2"/>
    <property type="match status" value="1"/>
</dbReference>
<organism evidence="4 5">
    <name type="scientific">Sediminihaliea albiluteola</name>
    <dbReference type="NCBI Taxonomy" id="2758564"/>
    <lineage>
        <taxon>Bacteria</taxon>
        <taxon>Pseudomonadati</taxon>
        <taxon>Pseudomonadota</taxon>
        <taxon>Gammaproteobacteria</taxon>
        <taxon>Cellvibrionales</taxon>
        <taxon>Halieaceae</taxon>
        <taxon>Sediminihaliea</taxon>
    </lineage>
</organism>
<evidence type="ECO:0000313" key="5">
    <source>
        <dbReference type="Proteomes" id="UP000539350"/>
    </source>
</evidence>
<keyword evidence="1 4" id="KW-0808">Transferase</keyword>
<dbReference type="AlphaFoldDB" id="A0A7W2TVU3"/>
<evidence type="ECO:0000313" key="4">
    <source>
        <dbReference type="EMBL" id="MBA6412883.1"/>
    </source>
</evidence>
<dbReference type="Pfam" id="PF00581">
    <property type="entry name" value="Rhodanese"/>
    <property type="match status" value="2"/>
</dbReference>
<dbReference type="EMBL" id="JACFXU010000014">
    <property type="protein sequence ID" value="MBA6412883.1"/>
    <property type="molecule type" value="Genomic_DNA"/>
</dbReference>
<dbReference type="GO" id="GO:0004792">
    <property type="term" value="F:thiosulfate-cyanide sulfurtransferase activity"/>
    <property type="evidence" value="ECO:0007669"/>
    <property type="project" value="InterPro"/>
</dbReference>
<dbReference type="Gene3D" id="3.40.250.10">
    <property type="entry name" value="Rhodanese-like domain"/>
    <property type="match status" value="2"/>
</dbReference>
<proteinExistence type="predicted"/>
<dbReference type="InterPro" id="IPR001307">
    <property type="entry name" value="Thiosulphate_STrfase_CS"/>
</dbReference>
<dbReference type="InterPro" id="IPR001763">
    <property type="entry name" value="Rhodanese-like_dom"/>
</dbReference>
<dbReference type="RefSeq" id="WP_182171090.1">
    <property type="nucleotide sequence ID" value="NZ_JACFXU010000014.1"/>
</dbReference>
<evidence type="ECO:0000259" key="3">
    <source>
        <dbReference type="PROSITE" id="PS50206"/>
    </source>
</evidence>
<dbReference type="PANTHER" id="PTHR11364">
    <property type="entry name" value="THIOSULFATE SULFERTANSFERASE"/>
    <property type="match status" value="1"/>
</dbReference>
<sequence length="278" mass="30195">MSVESNRRAALVAANDTEALAAAIVIDCRYSLADPKAGRADYEAGHIPGAFYLDLAEDLSGPKGQHGGRHPLPDPTVFAETLAALGVHRGSEVIAYDDHGFAFAARLWWMMRSLGYRPPRLLDGGYAAWLAAGGEPDTALPEAHPCEAPDVGSYTGLYNYEALQPAQQDGALLIDSRESRRYQGLEEPVDPVAGHIPGARNKPWQEVTTDSAQLRDDQALQQHWGEVLEEEHLVLYCGSGVTACVNLFALSVLGRDDAILYAGSWSDWCSYLAESREQ</sequence>
<feature type="domain" description="Rhodanese" evidence="3">
    <location>
        <begin position="167"/>
        <end position="270"/>
    </location>
</feature>
<dbReference type="InterPro" id="IPR045078">
    <property type="entry name" value="TST/MPST-like"/>
</dbReference>
<gene>
    <name evidence="4" type="ORF">H2508_07145</name>
</gene>
<feature type="domain" description="Rhodanese" evidence="3">
    <location>
        <begin position="19"/>
        <end position="138"/>
    </location>
</feature>
<dbReference type="PROSITE" id="PS50206">
    <property type="entry name" value="RHODANESE_3"/>
    <property type="match status" value="2"/>
</dbReference>
<keyword evidence="5" id="KW-1185">Reference proteome</keyword>
<comment type="caution">
    <text evidence="4">The sequence shown here is derived from an EMBL/GenBank/DDBJ whole genome shotgun (WGS) entry which is preliminary data.</text>
</comment>
<dbReference type="SUPFAM" id="SSF52821">
    <property type="entry name" value="Rhodanese/Cell cycle control phosphatase"/>
    <property type="match status" value="2"/>
</dbReference>
<protein>
    <submittedName>
        <fullName evidence="4">Sulfurtransferase</fullName>
    </submittedName>
</protein>
<evidence type="ECO:0000256" key="1">
    <source>
        <dbReference type="ARBA" id="ARBA00022679"/>
    </source>
</evidence>